<dbReference type="EMBL" id="BMPI01000036">
    <property type="protein sequence ID" value="GGM54287.1"/>
    <property type="molecule type" value="Genomic_DNA"/>
</dbReference>
<feature type="transmembrane region" description="Helical" evidence="7">
    <location>
        <begin position="103"/>
        <end position="121"/>
    </location>
</feature>
<protein>
    <submittedName>
        <fullName evidence="9">MFS transporter</fullName>
    </submittedName>
</protein>
<feature type="transmembrane region" description="Helical" evidence="7">
    <location>
        <begin position="303"/>
        <end position="328"/>
    </location>
</feature>
<evidence type="ECO:0000256" key="4">
    <source>
        <dbReference type="ARBA" id="ARBA00022692"/>
    </source>
</evidence>
<evidence type="ECO:0000256" key="6">
    <source>
        <dbReference type="ARBA" id="ARBA00023136"/>
    </source>
</evidence>
<comment type="subcellular location">
    <subcellularLocation>
        <location evidence="1">Cell membrane</location>
        <topology evidence="1">Multi-pass membrane protein</topology>
    </subcellularLocation>
</comment>
<dbReference type="Pfam" id="PF00083">
    <property type="entry name" value="Sugar_tr"/>
    <property type="match status" value="2"/>
</dbReference>
<gene>
    <name evidence="9" type="primary">sugI</name>
    <name evidence="9" type="ORF">GCM10007977_064890</name>
</gene>
<dbReference type="PRINTS" id="PR00171">
    <property type="entry name" value="SUGRTRNSPORT"/>
</dbReference>
<dbReference type="PANTHER" id="PTHR48020">
    <property type="entry name" value="PROTON MYO-INOSITOL COTRANSPORTER"/>
    <property type="match status" value="1"/>
</dbReference>
<evidence type="ECO:0000313" key="10">
    <source>
        <dbReference type="Proteomes" id="UP000642070"/>
    </source>
</evidence>
<dbReference type="RefSeq" id="WP_190253798.1">
    <property type="nucleotide sequence ID" value="NZ_BMPI01000036.1"/>
</dbReference>
<dbReference type="InterPro" id="IPR036259">
    <property type="entry name" value="MFS_trans_sf"/>
</dbReference>
<proteinExistence type="inferred from homology"/>
<name>A0A917U495_9ACTN</name>
<keyword evidence="10" id="KW-1185">Reference proteome</keyword>
<feature type="domain" description="Major facilitator superfamily (MFS) profile" evidence="8">
    <location>
        <begin position="8"/>
        <end position="395"/>
    </location>
</feature>
<organism evidence="9 10">
    <name type="scientific">Dactylosporangium sucinum</name>
    <dbReference type="NCBI Taxonomy" id="1424081"/>
    <lineage>
        <taxon>Bacteria</taxon>
        <taxon>Bacillati</taxon>
        <taxon>Actinomycetota</taxon>
        <taxon>Actinomycetes</taxon>
        <taxon>Micromonosporales</taxon>
        <taxon>Micromonosporaceae</taxon>
        <taxon>Dactylosporangium</taxon>
    </lineage>
</organism>
<dbReference type="AlphaFoldDB" id="A0A917U495"/>
<sequence>MQQQQRRVTAVAVVVGAGYGYFGAAMAGAQLTLAPALGLTVAEQGTLFAVPVLGMLLGVLVAARVVARAGRRGTLLAASAVVGVVGGASPLVADLVWLDATRFVVGVAFGVSTVVVPIWVAEAAPPGVRGRIAVLYQVSTVAGIVAAFLLAYALGGWRVVLGVTALLAALAVVLLRGAPETVPGSGPSVAPKAARGVVAELFGPRYRTLTGFVVALGTLVQLTGISAVSNFSPLIFAGMGYRGTLALLVLPAVVQVSGLLAALASAATIERFGRRATLLTGTAVMAAGHALLVLAFARDSGGTALGLAGLLVFTIGFNAGLGSLLWIYAAEGYTDRLRSAGATALLLPNLTANVLLAQFFLGALTAFGGAATFGVLLGVTALSWLYLFRVAPETRGRSLEEIHAYWQAGRRWPAY</sequence>
<dbReference type="GO" id="GO:0005886">
    <property type="term" value="C:plasma membrane"/>
    <property type="evidence" value="ECO:0007669"/>
    <property type="project" value="UniProtKB-SubCell"/>
</dbReference>
<feature type="transmembrane region" description="Helical" evidence="7">
    <location>
        <begin position="133"/>
        <end position="153"/>
    </location>
</feature>
<comment type="caution">
    <text evidence="9">The sequence shown here is derived from an EMBL/GenBank/DDBJ whole genome shotgun (WGS) entry which is preliminary data.</text>
</comment>
<dbReference type="InterPro" id="IPR050814">
    <property type="entry name" value="Myo-inositol_Transporter"/>
</dbReference>
<evidence type="ECO:0000256" key="7">
    <source>
        <dbReference type="SAM" id="Phobius"/>
    </source>
</evidence>
<dbReference type="Gene3D" id="1.20.1250.20">
    <property type="entry name" value="MFS general substrate transporter like domains"/>
    <property type="match status" value="2"/>
</dbReference>
<dbReference type="InterPro" id="IPR003663">
    <property type="entry name" value="Sugar/inositol_transpt"/>
</dbReference>
<dbReference type="InterPro" id="IPR005828">
    <property type="entry name" value="MFS_sugar_transport-like"/>
</dbReference>
<dbReference type="InterPro" id="IPR020846">
    <property type="entry name" value="MFS_dom"/>
</dbReference>
<dbReference type="PROSITE" id="PS00216">
    <property type="entry name" value="SUGAR_TRANSPORT_1"/>
    <property type="match status" value="1"/>
</dbReference>
<keyword evidence="4 7" id="KW-0812">Transmembrane</keyword>
<dbReference type="Proteomes" id="UP000642070">
    <property type="component" value="Unassembled WGS sequence"/>
</dbReference>
<dbReference type="GO" id="GO:0022857">
    <property type="term" value="F:transmembrane transporter activity"/>
    <property type="evidence" value="ECO:0007669"/>
    <property type="project" value="InterPro"/>
</dbReference>
<reference evidence="9" key="2">
    <citation type="submission" date="2020-09" db="EMBL/GenBank/DDBJ databases">
        <authorList>
            <person name="Sun Q."/>
            <person name="Ohkuma M."/>
        </authorList>
    </citation>
    <scope>NUCLEOTIDE SEQUENCE</scope>
    <source>
        <strain evidence="9">JCM 19831</strain>
    </source>
</reference>
<comment type="similarity">
    <text evidence="2">Belongs to the major facilitator superfamily. Sugar transporter (TC 2.A.1.1) family.</text>
</comment>
<feature type="transmembrane region" description="Helical" evidence="7">
    <location>
        <begin position="159"/>
        <end position="178"/>
    </location>
</feature>
<feature type="transmembrane region" description="Helical" evidence="7">
    <location>
        <begin position="340"/>
        <end position="361"/>
    </location>
</feature>
<evidence type="ECO:0000313" key="9">
    <source>
        <dbReference type="EMBL" id="GGM54287.1"/>
    </source>
</evidence>
<feature type="transmembrane region" description="Helical" evidence="7">
    <location>
        <begin position="276"/>
        <end position="297"/>
    </location>
</feature>
<keyword evidence="6 7" id="KW-0472">Membrane</keyword>
<dbReference type="InterPro" id="IPR005829">
    <property type="entry name" value="Sugar_transporter_CS"/>
</dbReference>
<evidence type="ECO:0000256" key="5">
    <source>
        <dbReference type="ARBA" id="ARBA00022989"/>
    </source>
</evidence>
<feature type="transmembrane region" description="Helical" evidence="7">
    <location>
        <begin position="7"/>
        <end position="27"/>
    </location>
</feature>
<accession>A0A917U495</accession>
<feature type="transmembrane region" description="Helical" evidence="7">
    <location>
        <begin position="367"/>
        <end position="388"/>
    </location>
</feature>
<evidence type="ECO:0000259" key="8">
    <source>
        <dbReference type="PROSITE" id="PS50850"/>
    </source>
</evidence>
<feature type="transmembrane region" description="Helical" evidence="7">
    <location>
        <begin position="209"/>
        <end position="231"/>
    </location>
</feature>
<feature type="transmembrane region" description="Helical" evidence="7">
    <location>
        <begin position="243"/>
        <end position="264"/>
    </location>
</feature>
<evidence type="ECO:0000256" key="1">
    <source>
        <dbReference type="ARBA" id="ARBA00004651"/>
    </source>
</evidence>
<evidence type="ECO:0000256" key="3">
    <source>
        <dbReference type="ARBA" id="ARBA00022448"/>
    </source>
</evidence>
<dbReference type="PANTHER" id="PTHR48020:SF12">
    <property type="entry name" value="PROTON MYO-INOSITOL COTRANSPORTER"/>
    <property type="match status" value="1"/>
</dbReference>
<keyword evidence="3" id="KW-0813">Transport</keyword>
<keyword evidence="5 7" id="KW-1133">Transmembrane helix</keyword>
<reference evidence="9" key="1">
    <citation type="journal article" date="2014" name="Int. J. Syst. Evol. Microbiol.">
        <title>Complete genome sequence of Corynebacterium casei LMG S-19264T (=DSM 44701T), isolated from a smear-ripened cheese.</title>
        <authorList>
            <consortium name="US DOE Joint Genome Institute (JGI-PGF)"/>
            <person name="Walter F."/>
            <person name="Albersmeier A."/>
            <person name="Kalinowski J."/>
            <person name="Ruckert C."/>
        </authorList>
    </citation>
    <scope>NUCLEOTIDE SEQUENCE</scope>
    <source>
        <strain evidence="9">JCM 19831</strain>
    </source>
</reference>
<feature type="transmembrane region" description="Helical" evidence="7">
    <location>
        <begin position="47"/>
        <end position="67"/>
    </location>
</feature>
<feature type="transmembrane region" description="Helical" evidence="7">
    <location>
        <begin position="74"/>
        <end position="97"/>
    </location>
</feature>
<dbReference type="SUPFAM" id="SSF103473">
    <property type="entry name" value="MFS general substrate transporter"/>
    <property type="match status" value="1"/>
</dbReference>
<evidence type="ECO:0000256" key="2">
    <source>
        <dbReference type="ARBA" id="ARBA00010992"/>
    </source>
</evidence>
<dbReference type="PROSITE" id="PS50850">
    <property type="entry name" value="MFS"/>
    <property type="match status" value="1"/>
</dbReference>